<dbReference type="Gene3D" id="3.40.50.720">
    <property type="entry name" value="NAD(P)-binding Rossmann-like Domain"/>
    <property type="match status" value="1"/>
</dbReference>
<dbReference type="InterPro" id="IPR036291">
    <property type="entry name" value="NAD(P)-bd_dom_sf"/>
</dbReference>
<dbReference type="GO" id="GO:0016491">
    <property type="term" value="F:oxidoreductase activity"/>
    <property type="evidence" value="ECO:0007669"/>
    <property type="project" value="UniProtKB-KW"/>
</dbReference>
<dbReference type="EMBL" id="JARKIB010000058">
    <property type="protein sequence ID" value="KAJ7752566.1"/>
    <property type="molecule type" value="Genomic_DNA"/>
</dbReference>
<accession>A0AAD7IXG5</accession>
<keyword evidence="2" id="KW-0472">Membrane</keyword>
<organism evidence="3 4">
    <name type="scientific">Mycena metata</name>
    <dbReference type="NCBI Taxonomy" id="1033252"/>
    <lineage>
        <taxon>Eukaryota</taxon>
        <taxon>Fungi</taxon>
        <taxon>Dikarya</taxon>
        <taxon>Basidiomycota</taxon>
        <taxon>Agaricomycotina</taxon>
        <taxon>Agaricomycetes</taxon>
        <taxon>Agaricomycetidae</taxon>
        <taxon>Agaricales</taxon>
        <taxon>Marasmiineae</taxon>
        <taxon>Mycenaceae</taxon>
        <taxon>Mycena</taxon>
    </lineage>
</organism>
<gene>
    <name evidence="3" type="ORF">B0H16DRAFT_1545795</name>
</gene>
<dbReference type="InterPro" id="IPR002347">
    <property type="entry name" value="SDR_fam"/>
</dbReference>
<dbReference type="Pfam" id="PF00106">
    <property type="entry name" value="adh_short"/>
    <property type="match status" value="1"/>
</dbReference>
<proteinExistence type="predicted"/>
<name>A0AAD7IXG5_9AGAR</name>
<feature type="transmembrane region" description="Helical" evidence="2">
    <location>
        <begin position="248"/>
        <end position="269"/>
    </location>
</feature>
<dbReference type="SUPFAM" id="SSF51735">
    <property type="entry name" value="NAD(P)-binding Rossmann-fold domains"/>
    <property type="match status" value="1"/>
</dbReference>
<dbReference type="Proteomes" id="UP001215598">
    <property type="component" value="Unassembled WGS sequence"/>
</dbReference>
<dbReference type="PANTHER" id="PTHR47534">
    <property type="entry name" value="YALI0E05731P"/>
    <property type="match status" value="1"/>
</dbReference>
<keyword evidence="2" id="KW-1133">Transmembrane helix</keyword>
<evidence type="ECO:0000313" key="4">
    <source>
        <dbReference type="Proteomes" id="UP001215598"/>
    </source>
</evidence>
<dbReference type="PANTHER" id="PTHR47534:SF3">
    <property type="entry name" value="ALCOHOL DEHYDROGENASE-LIKE C-TERMINAL DOMAIN-CONTAINING PROTEIN"/>
    <property type="match status" value="1"/>
</dbReference>
<evidence type="ECO:0000313" key="3">
    <source>
        <dbReference type="EMBL" id="KAJ7752566.1"/>
    </source>
</evidence>
<reference evidence="3" key="1">
    <citation type="submission" date="2023-03" db="EMBL/GenBank/DDBJ databases">
        <title>Massive genome expansion in bonnet fungi (Mycena s.s.) driven by repeated elements and novel gene families across ecological guilds.</title>
        <authorList>
            <consortium name="Lawrence Berkeley National Laboratory"/>
            <person name="Harder C.B."/>
            <person name="Miyauchi S."/>
            <person name="Viragh M."/>
            <person name="Kuo A."/>
            <person name="Thoen E."/>
            <person name="Andreopoulos B."/>
            <person name="Lu D."/>
            <person name="Skrede I."/>
            <person name="Drula E."/>
            <person name="Henrissat B."/>
            <person name="Morin E."/>
            <person name="Kohler A."/>
            <person name="Barry K."/>
            <person name="LaButti K."/>
            <person name="Morin E."/>
            <person name="Salamov A."/>
            <person name="Lipzen A."/>
            <person name="Mereny Z."/>
            <person name="Hegedus B."/>
            <person name="Baldrian P."/>
            <person name="Stursova M."/>
            <person name="Weitz H."/>
            <person name="Taylor A."/>
            <person name="Grigoriev I.V."/>
            <person name="Nagy L.G."/>
            <person name="Martin F."/>
            <person name="Kauserud H."/>
        </authorList>
    </citation>
    <scope>NUCLEOTIDE SEQUENCE</scope>
    <source>
        <strain evidence="3">CBHHK182m</strain>
    </source>
</reference>
<protein>
    <recommendedName>
        <fullName evidence="5">NAD(P)-binding protein</fullName>
    </recommendedName>
</protein>
<keyword evidence="1" id="KW-0560">Oxidoreductase</keyword>
<keyword evidence="2" id="KW-0812">Transmembrane</keyword>
<keyword evidence="4" id="KW-1185">Reference proteome</keyword>
<dbReference type="InterPro" id="IPR052228">
    <property type="entry name" value="Sec_Metab_Biosynth_Oxidored"/>
</dbReference>
<evidence type="ECO:0000256" key="2">
    <source>
        <dbReference type="SAM" id="Phobius"/>
    </source>
</evidence>
<dbReference type="AlphaFoldDB" id="A0AAD7IXG5"/>
<comment type="caution">
    <text evidence="3">The sequence shown here is derived from an EMBL/GenBank/DDBJ whole genome shotgun (WGS) entry which is preliminary data.</text>
</comment>
<dbReference type="PRINTS" id="PR00081">
    <property type="entry name" value="GDHRDH"/>
</dbReference>
<evidence type="ECO:0000256" key="1">
    <source>
        <dbReference type="ARBA" id="ARBA00023002"/>
    </source>
</evidence>
<sequence length="355" mass="37992">MPTLAAAEASNAAWAPSYVPVAIIAGGTSGVGQGIAEALARQTKGRAHIILIGRNAGAAAKIIASFPKPVDSDGDQDWTHEFVACDANSMASVRRVCAELRSRLKRVNFLVMTAAGPRGNSITYSGETDEGLDDHLSMRYFSRYLYSKELMPLLLSAREQGQHAHLMTVLGAGHDMPIPSSDLGLVEARRTSIKFLQGVVISIAAVKGVLRGVAYNDGLVAWFAAHHPTIAVTHISPGHVRTSGSSMAAGWLLAPLAWLFNFICSFIMISQDESAQYMLHALLDADRGLFIRDNHGDVVSAHVFSPDYTARFVDDSPTARKAGLLNGVPMKGYGGSDATVAALINYTERVLAEFK</sequence>
<evidence type="ECO:0008006" key="5">
    <source>
        <dbReference type="Google" id="ProtNLM"/>
    </source>
</evidence>